<dbReference type="AlphaFoldDB" id="A0A154QHU2"/>
<accession>A0A154QHU2</accession>
<keyword evidence="2" id="KW-1185">Reference proteome</keyword>
<dbReference type="STRING" id="416169.RHOFW104T7_12530"/>
<dbReference type="EMBL" id="LVJS01000041">
    <property type="protein sequence ID" value="KZC23709.1"/>
    <property type="molecule type" value="Genomic_DNA"/>
</dbReference>
<evidence type="ECO:0000313" key="1">
    <source>
        <dbReference type="EMBL" id="KZC23709.1"/>
    </source>
</evidence>
<sequence>MRDIAAKLVHKGEQAFAEQNYSAAIANARAALEVKPGDAQANKLLREAEQAQQKAMNSISIQ</sequence>
<evidence type="ECO:0000313" key="2">
    <source>
        <dbReference type="Proteomes" id="UP000076131"/>
    </source>
</evidence>
<name>A0A154QHU2_9GAMM</name>
<comment type="caution">
    <text evidence="1">The sequence shown here is derived from an EMBL/GenBank/DDBJ whole genome shotgun (WGS) entry which is preliminary data.</text>
</comment>
<gene>
    <name evidence="1" type="ORF">RHOFW104T7_12530</name>
</gene>
<organism evidence="1 2">
    <name type="scientific">Rhodanobacter thiooxydans</name>
    <dbReference type="NCBI Taxonomy" id="416169"/>
    <lineage>
        <taxon>Bacteria</taxon>
        <taxon>Pseudomonadati</taxon>
        <taxon>Pseudomonadota</taxon>
        <taxon>Gammaproteobacteria</taxon>
        <taxon>Lysobacterales</taxon>
        <taxon>Rhodanobacteraceae</taxon>
        <taxon>Rhodanobacter</taxon>
    </lineage>
</organism>
<proteinExistence type="predicted"/>
<dbReference type="Proteomes" id="UP000076131">
    <property type="component" value="Unassembled WGS sequence"/>
</dbReference>
<reference evidence="1 2" key="1">
    <citation type="journal article" date="2016" name="MBio">
        <title>Lateral Gene Transfer in a Heavy Metal-Contaminated-Groundwater Microbial Community.</title>
        <authorList>
            <person name="Hemme C.L."/>
            <person name="Green S.J."/>
            <person name="Rishishwar L."/>
            <person name="Prakash O."/>
            <person name="Pettenato A."/>
            <person name="Chakraborty R."/>
            <person name="Deutschbauer A.M."/>
            <person name="Van Nostrand J.D."/>
            <person name="Wu L."/>
            <person name="He Z."/>
            <person name="Jordan I.K."/>
            <person name="Hazen T.C."/>
            <person name="Arkin A.P."/>
            <person name="Kostka J.E."/>
            <person name="Zhou J."/>
        </authorList>
    </citation>
    <scope>NUCLEOTIDE SEQUENCE [LARGE SCALE GENOMIC DNA]</scope>
    <source>
        <strain evidence="1 2">FW104-T7</strain>
    </source>
</reference>
<protein>
    <submittedName>
        <fullName evidence="1">Uncharacterized protein</fullName>
    </submittedName>
</protein>